<sequence>MLLSLWVSSQEREGPNVNIGHYDFEVLNNFIYLGTKVKSDKKELLAIFERRILRTIYGPVCDVVRKLRTRRLQWTGHVERMEEIVPARTCFSTISMDIEGKEDLKPDGVTSYRDAISIPNCRTTRKNCEVWKAAIDQPESN</sequence>
<accession>T1GA72</accession>
<evidence type="ECO:0000313" key="1">
    <source>
        <dbReference type="EnsemblMetazoa" id="MESCA000120-PA"/>
    </source>
</evidence>
<keyword evidence="2" id="KW-1185">Reference proteome</keyword>
<dbReference type="EMBL" id="CAQQ02063653">
    <property type="status" value="NOT_ANNOTATED_CDS"/>
    <property type="molecule type" value="Genomic_DNA"/>
</dbReference>
<proteinExistence type="predicted"/>
<evidence type="ECO:0008006" key="3">
    <source>
        <dbReference type="Google" id="ProtNLM"/>
    </source>
</evidence>
<organism evidence="1 2">
    <name type="scientific">Megaselia scalaris</name>
    <name type="common">Humpbacked fly</name>
    <name type="synonym">Phora scalaris</name>
    <dbReference type="NCBI Taxonomy" id="36166"/>
    <lineage>
        <taxon>Eukaryota</taxon>
        <taxon>Metazoa</taxon>
        <taxon>Ecdysozoa</taxon>
        <taxon>Arthropoda</taxon>
        <taxon>Hexapoda</taxon>
        <taxon>Insecta</taxon>
        <taxon>Pterygota</taxon>
        <taxon>Neoptera</taxon>
        <taxon>Endopterygota</taxon>
        <taxon>Diptera</taxon>
        <taxon>Brachycera</taxon>
        <taxon>Muscomorpha</taxon>
        <taxon>Platypezoidea</taxon>
        <taxon>Phoridae</taxon>
        <taxon>Megaseliini</taxon>
        <taxon>Megaselia</taxon>
    </lineage>
</organism>
<dbReference type="HOGENOM" id="CLU_1827516_0_0_1"/>
<name>T1GA72_MEGSC</name>
<dbReference type="AlphaFoldDB" id="T1GA72"/>
<reference evidence="2" key="1">
    <citation type="submission" date="2013-02" db="EMBL/GenBank/DDBJ databases">
        <authorList>
            <person name="Hughes D."/>
        </authorList>
    </citation>
    <scope>NUCLEOTIDE SEQUENCE</scope>
    <source>
        <strain>Durham</strain>
        <strain evidence="2">NC isolate 2 -- Noor lab</strain>
    </source>
</reference>
<evidence type="ECO:0000313" key="2">
    <source>
        <dbReference type="Proteomes" id="UP000015102"/>
    </source>
</evidence>
<dbReference type="Proteomes" id="UP000015102">
    <property type="component" value="Unassembled WGS sequence"/>
</dbReference>
<protein>
    <recommendedName>
        <fullName evidence="3">Reverse transcriptase domain-containing protein</fullName>
    </recommendedName>
</protein>
<reference evidence="1" key="2">
    <citation type="submission" date="2015-06" db="UniProtKB">
        <authorList>
            <consortium name="EnsemblMetazoa"/>
        </authorList>
    </citation>
    <scope>IDENTIFICATION</scope>
</reference>
<dbReference type="EnsemblMetazoa" id="MESCA000120-RA">
    <property type="protein sequence ID" value="MESCA000120-PA"/>
    <property type="gene ID" value="MESCA000120"/>
</dbReference>